<comment type="caution">
    <text evidence="1">The sequence shown here is derived from an EMBL/GenBank/DDBJ whole genome shotgun (WGS) entry which is preliminary data.</text>
</comment>
<dbReference type="PROSITE" id="PS51257">
    <property type="entry name" value="PROKAR_LIPOPROTEIN"/>
    <property type="match status" value="1"/>
</dbReference>
<proteinExistence type="predicted"/>
<evidence type="ECO:0000313" key="2">
    <source>
        <dbReference type="Proteomes" id="UP000285780"/>
    </source>
</evidence>
<name>A0A420DZN6_9FLAO</name>
<evidence type="ECO:0000313" key="1">
    <source>
        <dbReference type="EMBL" id="RKF03326.1"/>
    </source>
</evidence>
<accession>A0A420DZN6</accession>
<reference evidence="1 2" key="1">
    <citation type="submission" date="2018-09" db="EMBL/GenBank/DDBJ databases">
        <title>Genomic Encyclopedia of Archaeal and Bacterial Type Strains, Phase II (KMG-II): from individual species to whole genera.</title>
        <authorList>
            <person name="Goeker M."/>
        </authorList>
    </citation>
    <scope>NUCLEOTIDE SEQUENCE [LARGE SCALE GENOMIC DNA]</scope>
    <source>
        <strain evidence="1 2">DSM 16505</strain>
    </source>
</reference>
<dbReference type="RefSeq" id="WP_120186917.1">
    <property type="nucleotide sequence ID" value="NZ_RAQM01000009.1"/>
</dbReference>
<sequence length="178" mass="19711">MKNIVLFLLFVFSILSFVSCLDSDSEAVIVFSEGFIEANIGGSLYRESFKLTNLEDASIGSVSYYSDNNIEFILKMNDLNDRIYITIDDVKEAGVFEIKGYTSTSISYYDGEADKIYHTNYNSSSGISVGKVVVSKFDIENKIIEGTFEGRLLDGEELGNTILISDGKFSGTYINIGL</sequence>
<dbReference type="EMBL" id="RAQM01000009">
    <property type="protein sequence ID" value="RKF03326.1"/>
    <property type="molecule type" value="Genomic_DNA"/>
</dbReference>
<organism evidence="1 2">
    <name type="scientific">Tenacibaculum lutimaris</name>
    <dbReference type="NCBI Taxonomy" id="285258"/>
    <lineage>
        <taxon>Bacteria</taxon>
        <taxon>Pseudomonadati</taxon>
        <taxon>Bacteroidota</taxon>
        <taxon>Flavobacteriia</taxon>
        <taxon>Flavobacteriales</taxon>
        <taxon>Flavobacteriaceae</taxon>
        <taxon>Tenacibaculum</taxon>
    </lineage>
</organism>
<dbReference type="Proteomes" id="UP000285780">
    <property type="component" value="Unassembled WGS sequence"/>
</dbReference>
<protein>
    <submittedName>
        <fullName evidence="1">Uncharacterized protein</fullName>
    </submittedName>
</protein>
<gene>
    <name evidence="1" type="ORF">C8N26_1709</name>
</gene>
<keyword evidence="2" id="KW-1185">Reference proteome</keyword>
<dbReference type="AlphaFoldDB" id="A0A420DZN6"/>